<evidence type="ECO:0000313" key="3">
    <source>
        <dbReference type="Proteomes" id="UP000001883"/>
    </source>
</evidence>
<accession>D2NQT5</accession>
<organism evidence="2 3">
    <name type="scientific">Rothia mucilaginosa (strain DY-18)</name>
    <name type="common">Stomatococcus mucilaginosus</name>
    <dbReference type="NCBI Taxonomy" id="680646"/>
    <lineage>
        <taxon>Bacteria</taxon>
        <taxon>Bacillati</taxon>
        <taxon>Actinomycetota</taxon>
        <taxon>Actinomycetes</taxon>
        <taxon>Micrococcales</taxon>
        <taxon>Micrococcaceae</taxon>
        <taxon>Rothia</taxon>
    </lineage>
</organism>
<feature type="compositionally biased region" description="Polar residues" evidence="1">
    <location>
        <begin position="268"/>
        <end position="278"/>
    </location>
</feature>
<protein>
    <submittedName>
        <fullName evidence="2">Histone acetyltransferase HPA2</fullName>
    </submittedName>
</protein>
<feature type="region of interest" description="Disordered" evidence="1">
    <location>
        <begin position="7"/>
        <end position="39"/>
    </location>
</feature>
<reference evidence="3" key="1">
    <citation type="submission" date="2009-07" db="EMBL/GenBank/DDBJ databases">
        <title>Complete genome sequence of Rothia mucilaginosa DJ.</title>
        <authorList>
            <person name="Yamane K."/>
            <person name="Nambu T."/>
            <person name="Mashimo C."/>
            <person name="Sugimori C."/>
            <person name="Yamanaka T."/>
            <person name="Leung K."/>
            <person name="Fukushima H."/>
        </authorList>
    </citation>
    <scope>NUCLEOTIDE SEQUENCE [LARGE SCALE GENOMIC DNA]</scope>
    <source>
        <strain evidence="3">DY-18</strain>
    </source>
</reference>
<dbReference type="EMBL" id="AP011540">
    <property type="protein sequence ID" value="BAI64011.1"/>
    <property type="molecule type" value="Genomic_DNA"/>
</dbReference>
<reference evidence="2 3" key="3">
    <citation type="journal article" date="2010" name="Sequencing">
        <title>Complete Genome Sequence of Rothia mucilaginosa DY-18: A Clinical Isolate with Dense Meshwork-Like Structures from a Persistent Apical Periodontitis Lesion.</title>
        <authorList>
            <person name="Yamane K."/>
            <person name="Nambu T."/>
            <person name="Yamanaka T."/>
            <person name="Mashimo C."/>
            <person name="Sugimori C."/>
            <person name="Leung K.-P."/>
            <person name="Fukushima H."/>
        </authorList>
    </citation>
    <scope>NUCLEOTIDE SEQUENCE [LARGE SCALE GENOMIC DNA]</scope>
    <source>
        <strain evidence="2 3">DY-18</strain>
    </source>
</reference>
<keyword evidence="2" id="KW-0808">Transferase</keyword>
<dbReference type="HOGENOM" id="CLU_087285_0_0_11"/>
<dbReference type="STRING" id="680646.RMDY18_01790"/>
<gene>
    <name evidence="2" type="ordered locus">RMDY18_01790</name>
</gene>
<dbReference type="eggNOG" id="ENOG502ZAXG">
    <property type="taxonomic scope" value="Bacteria"/>
</dbReference>
<feature type="compositionally biased region" description="Polar residues" evidence="1">
    <location>
        <begin position="8"/>
        <end position="32"/>
    </location>
</feature>
<keyword evidence="3" id="KW-1185">Reference proteome</keyword>
<dbReference type="Proteomes" id="UP000001883">
    <property type="component" value="Chromosome"/>
</dbReference>
<dbReference type="KEGG" id="rmu:RMDY18_01790"/>
<dbReference type="AlphaFoldDB" id="D2NQT5"/>
<evidence type="ECO:0000256" key="1">
    <source>
        <dbReference type="SAM" id="MobiDB-lite"/>
    </source>
</evidence>
<sequence>MQIEILYTTDSQPMNGTLGNPMSTPAASTGASGRSRHRTHHRPVFYSAEKFERHEGGMDPAAREEAAHASARILLMRGRGTDEQMTERLVSFTDDYGIEMLAELWSHASAHSLPGALWRMYWLRDVVHRSPRGVSRAFELGMAEDYRSHVVAGVPDPPSAEEVVRTIDKILAGLYTGDTDIAMERCAAFAHVVALGIRTDYARSAGQDGAVPGSHEVKREAVERRARLPRQAQQMEQVAHDLEAVAAQLRAVEASQQVNGGSGAGSVQEKSQTSLEAF</sequence>
<feature type="region of interest" description="Disordered" evidence="1">
    <location>
        <begin position="257"/>
        <end position="278"/>
    </location>
</feature>
<evidence type="ECO:0000313" key="2">
    <source>
        <dbReference type="EMBL" id="BAI64011.1"/>
    </source>
</evidence>
<reference evidence="2 3" key="2">
    <citation type="journal article" date="2010" name="J Osaka Dent Univ">
        <title>Isolation and identification of Rothia mucilaginosa from persistent apical periodontitis lesions.</title>
        <authorList>
            <person name="Yamane K."/>
            <person name="Yoshida M."/>
            <person name="Fujihira T."/>
            <person name="Baba T."/>
            <person name="Tsuji N."/>
            <person name="Hayashi H."/>
            <person name="Sugimori C."/>
            <person name="Yamanaka T."/>
            <person name="Mashimo C."/>
            <person name="Nambu T."/>
            <person name="Kawai H."/>
            <person name="Fukushima H."/>
        </authorList>
    </citation>
    <scope>NUCLEOTIDE SEQUENCE [LARGE SCALE GENOMIC DNA]</scope>
    <source>
        <strain evidence="2 3">DY-18</strain>
    </source>
</reference>
<dbReference type="GO" id="GO:0016740">
    <property type="term" value="F:transferase activity"/>
    <property type="evidence" value="ECO:0007669"/>
    <property type="project" value="UniProtKB-KW"/>
</dbReference>
<name>D2NQT5_ROTMD</name>
<proteinExistence type="predicted"/>